<feature type="region of interest" description="Disordered" evidence="1">
    <location>
        <begin position="256"/>
        <end position="280"/>
    </location>
</feature>
<evidence type="ECO:0000256" key="1">
    <source>
        <dbReference type="SAM" id="MobiDB-lite"/>
    </source>
</evidence>
<dbReference type="Proteomes" id="UP001215280">
    <property type="component" value="Unassembled WGS sequence"/>
</dbReference>
<proteinExistence type="predicted"/>
<evidence type="ECO:0000313" key="2">
    <source>
        <dbReference type="EMBL" id="KAJ7731576.1"/>
    </source>
</evidence>
<evidence type="ECO:0000313" key="3">
    <source>
        <dbReference type="Proteomes" id="UP001215280"/>
    </source>
</evidence>
<gene>
    <name evidence="2" type="ORF">DFH07DRAFT_781235</name>
</gene>
<dbReference type="EMBL" id="JARJLG010000182">
    <property type="protein sequence ID" value="KAJ7731576.1"/>
    <property type="molecule type" value="Genomic_DNA"/>
</dbReference>
<dbReference type="AlphaFoldDB" id="A0AAD7HZ12"/>
<reference evidence="2" key="1">
    <citation type="submission" date="2023-03" db="EMBL/GenBank/DDBJ databases">
        <title>Massive genome expansion in bonnet fungi (Mycena s.s.) driven by repeated elements and novel gene families across ecological guilds.</title>
        <authorList>
            <consortium name="Lawrence Berkeley National Laboratory"/>
            <person name="Harder C.B."/>
            <person name="Miyauchi S."/>
            <person name="Viragh M."/>
            <person name="Kuo A."/>
            <person name="Thoen E."/>
            <person name="Andreopoulos B."/>
            <person name="Lu D."/>
            <person name="Skrede I."/>
            <person name="Drula E."/>
            <person name="Henrissat B."/>
            <person name="Morin E."/>
            <person name="Kohler A."/>
            <person name="Barry K."/>
            <person name="LaButti K."/>
            <person name="Morin E."/>
            <person name="Salamov A."/>
            <person name="Lipzen A."/>
            <person name="Mereny Z."/>
            <person name="Hegedus B."/>
            <person name="Baldrian P."/>
            <person name="Stursova M."/>
            <person name="Weitz H."/>
            <person name="Taylor A."/>
            <person name="Grigoriev I.V."/>
            <person name="Nagy L.G."/>
            <person name="Martin F."/>
            <person name="Kauserud H."/>
        </authorList>
    </citation>
    <scope>NUCLEOTIDE SEQUENCE</scope>
    <source>
        <strain evidence="2">CBHHK188m</strain>
    </source>
</reference>
<accession>A0AAD7HZ12</accession>
<keyword evidence="3" id="KW-1185">Reference proteome</keyword>
<feature type="compositionally biased region" description="Basic and acidic residues" evidence="1">
    <location>
        <begin position="260"/>
        <end position="274"/>
    </location>
</feature>
<sequence>MATVDISQCQGTNVGDGCNGGFPNKNIPGLCQKCDSLETAKDEEERSRLDSIPQCLECGALGKHIKNNKCGSCSRKETDEATQRNALQAKNAAIIARPGAWTIRNQQPPRATNASTSQTAASIKNRQITLGIEAVVAQGRSIKPIGWLGSNSRSFSATTMFGDVLDVVVDAFNVSWNERCLASLTHEDVIIRWHGNLGFHPNSDCGTLGEFYDCHYQLHNSETFLRMPPKFKGTAQPAVALALIIDLVRFRRNHSGVRPPDLEDKPTKRRRAEESTDQPLAKRTAGAKAFVSTFVPIIAPPVIPARASCSVSFVFVALSNHGDPMFPWPGNTNKLNGRLYHDVIARGKDRTIFEFEADGITYVAKRSCTIPIAAADFIRARQYLNCTILWLHKIFTTLQRFYDAAEDLDQAREIHNGFDVQPTFLAFEDVTKRPPSVASGVTLADLKAAQEEHKIGECPTTPAPQVVWMIQRANSKAQDRWNFFKPETFQQNKIDATLVAFTHFFWEKHASSKGECLSYFQTASGRMSNGQYGKLIFDALVQNDNKIIDPPRHGDEDAVSDVLAAHQCNRVCGFMDLTPLNDEVDDEDADDAQG</sequence>
<name>A0AAD7HZ12_9AGAR</name>
<comment type="caution">
    <text evidence="2">The sequence shown here is derived from an EMBL/GenBank/DDBJ whole genome shotgun (WGS) entry which is preliminary data.</text>
</comment>
<organism evidence="2 3">
    <name type="scientific">Mycena maculata</name>
    <dbReference type="NCBI Taxonomy" id="230809"/>
    <lineage>
        <taxon>Eukaryota</taxon>
        <taxon>Fungi</taxon>
        <taxon>Dikarya</taxon>
        <taxon>Basidiomycota</taxon>
        <taxon>Agaricomycotina</taxon>
        <taxon>Agaricomycetes</taxon>
        <taxon>Agaricomycetidae</taxon>
        <taxon>Agaricales</taxon>
        <taxon>Marasmiineae</taxon>
        <taxon>Mycenaceae</taxon>
        <taxon>Mycena</taxon>
    </lineage>
</organism>
<protein>
    <recommendedName>
        <fullName evidence="4">Alpha-type protein kinase domain-containing protein</fullName>
    </recommendedName>
</protein>
<evidence type="ECO:0008006" key="4">
    <source>
        <dbReference type="Google" id="ProtNLM"/>
    </source>
</evidence>